<dbReference type="SUPFAM" id="SSF109604">
    <property type="entry name" value="HD-domain/PDEase-like"/>
    <property type="match status" value="1"/>
</dbReference>
<dbReference type="AlphaFoldDB" id="A0A926ZEV7"/>
<dbReference type="Pfam" id="PF20680">
    <property type="entry name" value="DUF6817"/>
    <property type="match status" value="1"/>
</dbReference>
<name>A0A926ZEV7_9CYAN</name>
<dbReference type="EMBL" id="JACJPW010000009">
    <property type="protein sequence ID" value="MBD2180488.1"/>
    <property type="molecule type" value="Genomic_DNA"/>
</dbReference>
<dbReference type="InterPro" id="IPR049202">
    <property type="entry name" value="DUF6817"/>
</dbReference>
<keyword evidence="3" id="KW-1185">Reference proteome</keyword>
<reference evidence="2" key="1">
    <citation type="journal article" date="2015" name="ISME J.">
        <title>Draft Genome Sequence of Streptomyces incarnatus NRRL8089, which Produces the Nucleoside Antibiotic Sinefungin.</title>
        <authorList>
            <person name="Oshima K."/>
            <person name="Hattori M."/>
            <person name="Shimizu H."/>
            <person name="Fukuda K."/>
            <person name="Nemoto M."/>
            <person name="Inagaki K."/>
            <person name="Tamura T."/>
        </authorList>
    </citation>
    <scope>NUCLEOTIDE SEQUENCE</scope>
    <source>
        <strain evidence="2">FACHB-1375</strain>
    </source>
</reference>
<reference evidence="2" key="2">
    <citation type="submission" date="2020-08" db="EMBL/GenBank/DDBJ databases">
        <authorList>
            <person name="Chen M."/>
            <person name="Teng W."/>
            <person name="Zhao L."/>
            <person name="Hu C."/>
            <person name="Zhou Y."/>
            <person name="Han B."/>
            <person name="Song L."/>
            <person name="Shu W."/>
        </authorList>
    </citation>
    <scope>NUCLEOTIDE SEQUENCE</scope>
    <source>
        <strain evidence="2">FACHB-1375</strain>
    </source>
</reference>
<evidence type="ECO:0000313" key="3">
    <source>
        <dbReference type="Proteomes" id="UP000641646"/>
    </source>
</evidence>
<accession>A0A926ZEV7</accession>
<organism evidence="2 3">
    <name type="scientific">Aerosakkonema funiforme FACHB-1375</name>
    <dbReference type="NCBI Taxonomy" id="2949571"/>
    <lineage>
        <taxon>Bacteria</taxon>
        <taxon>Bacillati</taxon>
        <taxon>Cyanobacteriota</taxon>
        <taxon>Cyanophyceae</taxon>
        <taxon>Oscillatoriophycideae</taxon>
        <taxon>Aerosakkonematales</taxon>
        <taxon>Aerosakkonemataceae</taxon>
        <taxon>Aerosakkonema</taxon>
    </lineage>
</organism>
<dbReference type="Gene3D" id="1.10.3210.10">
    <property type="entry name" value="Hypothetical protein af1432"/>
    <property type="match status" value="1"/>
</dbReference>
<gene>
    <name evidence="2" type="ORF">H6G03_05100</name>
</gene>
<evidence type="ECO:0000313" key="2">
    <source>
        <dbReference type="EMBL" id="MBD2180488.1"/>
    </source>
</evidence>
<evidence type="ECO:0000259" key="1">
    <source>
        <dbReference type="Pfam" id="PF20680"/>
    </source>
</evidence>
<protein>
    <submittedName>
        <fullName evidence="2">HD domain-containing protein</fullName>
    </submittedName>
</protein>
<sequence>MYPFAQTNIQLFAQLSRQGYSETELSCILKAYQLAMSLFTGYFRGDGKTFIAHLVGTASILASVDAPVEVVAAGLLHAAYMQGDFGDGGIGISNSKQEQVRRAVGKDVEKYIAKYTALAWNEESISAIAQNLNTLTPSDRHVLLMLLANELEDHLDLGILYCANFEKRLRYVKRSGDLIVKIAEELGFASLAAELTRVFAEVTSANIPAGLRSTYNYSFQLAPKSYHKRTLIGLRDRLVQSRRFVGYVFRRLKK</sequence>
<comment type="caution">
    <text evidence="2">The sequence shown here is derived from an EMBL/GenBank/DDBJ whole genome shotgun (WGS) entry which is preliminary data.</text>
</comment>
<dbReference type="Proteomes" id="UP000641646">
    <property type="component" value="Unassembled WGS sequence"/>
</dbReference>
<dbReference type="RefSeq" id="WP_190462749.1">
    <property type="nucleotide sequence ID" value="NZ_JACJPW010000009.1"/>
</dbReference>
<feature type="domain" description="DUF6817" evidence="1">
    <location>
        <begin position="44"/>
        <end position="117"/>
    </location>
</feature>
<proteinExistence type="predicted"/>